<dbReference type="WBParaSite" id="TCONS_00001596.p1">
    <property type="protein sequence ID" value="TCONS_00001596.p1"/>
    <property type="gene ID" value="XLOC_001472"/>
</dbReference>
<organism evidence="5">
    <name type="scientific">Strongyloides stercoralis</name>
    <name type="common">Threadworm</name>
    <dbReference type="NCBI Taxonomy" id="6248"/>
    <lineage>
        <taxon>Eukaryota</taxon>
        <taxon>Metazoa</taxon>
        <taxon>Ecdysozoa</taxon>
        <taxon>Nematoda</taxon>
        <taxon>Chromadorea</taxon>
        <taxon>Rhabditida</taxon>
        <taxon>Tylenchina</taxon>
        <taxon>Panagrolaimomorpha</taxon>
        <taxon>Strongyloidoidea</taxon>
        <taxon>Strongyloididae</taxon>
        <taxon>Strongyloides</taxon>
    </lineage>
</organism>
<feature type="region of interest" description="Disordered" evidence="2">
    <location>
        <begin position="1004"/>
        <end position="1110"/>
    </location>
</feature>
<reference evidence="5" key="1">
    <citation type="submission" date="2022-10" db="UniProtKB">
        <authorList>
            <consortium name="WormBaseParasite"/>
        </authorList>
    </citation>
    <scope>IDENTIFICATION</scope>
</reference>
<dbReference type="GO" id="GO:0003779">
    <property type="term" value="F:actin binding"/>
    <property type="evidence" value="ECO:0007669"/>
    <property type="project" value="InterPro"/>
</dbReference>
<evidence type="ECO:0000259" key="3">
    <source>
        <dbReference type="PROSITE" id="PS51082"/>
    </source>
</evidence>
<proteinExistence type="predicted"/>
<keyword evidence="4" id="KW-1185">Reference proteome</keyword>
<evidence type="ECO:0000313" key="6">
    <source>
        <dbReference type="WBParaSite" id="TCONS_00001596.p1"/>
    </source>
</evidence>
<feature type="region of interest" description="Disordered" evidence="2">
    <location>
        <begin position="1"/>
        <end position="24"/>
    </location>
</feature>
<dbReference type="InterPro" id="IPR003124">
    <property type="entry name" value="WH2_dom"/>
</dbReference>
<feature type="region of interest" description="Disordered" evidence="2">
    <location>
        <begin position="966"/>
        <end position="988"/>
    </location>
</feature>
<accession>A0A913HE93</accession>
<dbReference type="WBParaSite" id="SSTP_0000070400.1">
    <property type="protein sequence ID" value="SSTP_0000070400.1"/>
    <property type="gene ID" value="SSTP_0000070400"/>
</dbReference>
<dbReference type="AlphaFoldDB" id="A0A913HE93"/>
<evidence type="ECO:0000313" key="4">
    <source>
        <dbReference type="Proteomes" id="UP000035681"/>
    </source>
</evidence>
<feature type="compositionally biased region" description="Polar residues" evidence="2">
    <location>
        <begin position="1077"/>
        <end position="1088"/>
    </location>
</feature>
<name>A0A913HE93_STRER</name>
<evidence type="ECO:0000256" key="2">
    <source>
        <dbReference type="SAM" id="MobiDB-lite"/>
    </source>
</evidence>
<feature type="domain" description="WH2" evidence="3">
    <location>
        <begin position="1134"/>
        <end position="1154"/>
    </location>
</feature>
<feature type="compositionally biased region" description="Low complexity" evidence="2">
    <location>
        <begin position="1060"/>
        <end position="1076"/>
    </location>
</feature>
<protein>
    <submittedName>
        <fullName evidence="5 6">WH2 domain-containing protein</fullName>
    </submittedName>
</protein>
<feature type="coiled-coil region" evidence="1">
    <location>
        <begin position="611"/>
        <end position="638"/>
    </location>
</feature>
<feature type="compositionally biased region" description="Polar residues" evidence="2">
    <location>
        <begin position="968"/>
        <end position="983"/>
    </location>
</feature>
<sequence length="1155" mass="133391">MVLESEISSTKKENQPSNSENKILRRKAFVKKRQINYGKNNKFKKNKRVYRKRSRIVRSKTINTNKYYSKKKVAVEKKDCCQLNSIINSHLIYQCPVEKTDNEEIYQIPYFSFSTDSYGREWTTVNSIPLPFSYLKTQSLYNIPSTSNSPLNKRNYDKKMSNIDNVSTNQIIYEPLYPASSFKGSPLTTHQSSEASILAQGIDLILPTKSWYNNNNNSEVKLINTNNNSSRSPNIYSFNKKEKNFFNNYFEENKSKSSHQPRTVKGVKKLNFFHKQNKIQRTKSVDFTNTIASSKSSLSKSSLKSLTNLSETFLETDKMVVNRESTKSENITSTITLNEKENIKKKKQSKFLSFFSRKRGSKRILEEDDEKVVINNATENKNFVQNGDKKDKENDNKLSDYKKEVFSFKNTFKESISSLKFNSKKKFRAPNPPDCEDIGVKKDNLSISMPNVNEIIEEDKGKDFSFIPENTNNQPIMISKFKSVFEETKNKYQSTPDLRKEDNEMVVCTLTNEDYKMAEEDMIIKLNLETVDKFLKKKVRKKKNDKHNKYDYHYRLRQVDPYNLKDKQANEMIRGRVLNTVRSNNYTIDNDSQPLNSQIHLKESLPVSDSSEELVREYNKLKILYEKLKKSVDSTQELTSQRSFNLQASIIEQHNVVKKLCEQVKLEKELKEKVTEGEMSPMINPKTTNYQIDKDGRLINNNSTYPSPTSQTSGYGYKNNSTTIRIDTFHMDTYSSNTTLHHSNGKVIGTNNYSDERLYEYNEKPKSTNYINNRYIDNTNHLKYYYNDKSFSKKDDSEKMTKLWLNDESSNIQQNNSYNNKISLSNKNNYYEKVKPNYNNRLEEEMRTQMEREMKHKEERKLVEEEVMSGTIKGNKNEKIVLVKQNIITSPKNDKKFTTNYNKIPTSNSTYINLPCNNGNGKFDTSKSNIYNNYTITSSPKSIPSNSIISSNKTFQSPKKDLVILKSPTLSKSQQTPSTALNSRNEKNFFQLDDKESVINQMKNTLRKVSPPIEKTGMTLGRVIDDIPRQKVSPSSKNSESGISSDSSPSTSPLPPPPLFNSNNSTFTNKTFKHFSPSNDNYVKSPNNEVIEKPKNPPPPPPPSSTGLNIKRTLKNDTKTLNSNFKNQNSDQGNRDDLLAEIRNFGGISRLRKQA</sequence>
<dbReference type="Proteomes" id="UP000035681">
    <property type="component" value="Unplaced"/>
</dbReference>
<evidence type="ECO:0000256" key="1">
    <source>
        <dbReference type="SAM" id="Coils"/>
    </source>
</evidence>
<evidence type="ECO:0000313" key="5">
    <source>
        <dbReference type="WBParaSite" id="SSTP_0000070400.1"/>
    </source>
</evidence>
<keyword evidence="1" id="KW-0175">Coiled coil</keyword>
<feature type="compositionally biased region" description="Low complexity" evidence="2">
    <location>
        <begin position="1033"/>
        <end position="1051"/>
    </location>
</feature>
<dbReference type="PROSITE" id="PS51082">
    <property type="entry name" value="WH2"/>
    <property type="match status" value="1"/>
</dbReference>